<dbReference type="EC" id="2.7.13.3" evidence="2"/>
<evidence type="ECO:0000256" key="3">
    <source>
        <dbReference type="ARBA" id="ARBA00022553"/>
    </source>
</evidence>
<dbReference type="CDD" id="cd00082">
    <property type="entry name" value="HisKA"/>
    <property type="match status" value="1"/>
</dbReference>
<dbReference type="InterPro" id="IPR003594">
    <property type="entry name" value="HATPase_dom"/>
</dbReference>
<dbReference type="PROSITE" id="PS50109">
    <property type="entry name" value="HIS_KIN"/>
    <property type="match status" value="1"/>
</dbReference>
<accession>A0A0F9J383</accession>
<dbReference type="InterPro" id="IPR050736">
    <property type="entry name" value="Sensor_HK_Regulatory"/>
</dbReference>
<evidence type="ECO:0000259" key="7">
    <source>
        <dbReference type="PROSITE" id="PS50109"/>
    </source>
</evidence>
<evidence type="ECO:0000256" key="2">
    <source>
        <dbReference type="ARBA" id="ARBA00012438"/>
    </source>
</evidence>
<keyword evidence="6" id="KW-0902">Two-component regulatory system</keyword>
<feature type="domain" description="Histidine kinase" evidence="7">
    <location>
        <begin position="44"/>
        <end position="265"/>
    </location>
</feature>
<dbReference type="Pfam" id="PF02518">
    <property type="entry name" value="HATPase_c"/>
    <property type="match status" value="1"/>
</dbReference>
<dbReference type="EMBL" id="LAZR01012425">
    <property type="protein sequence ID" value="KKM26899.1"/>
    <property type="molecule type" value="Genomic_DNA"/>
</dbReference>
<proteinExistence type="predicted"/>
<evidence type="ECO:0000256" key="5">
    <source>
        <dbReference type="ARBA" id="ARBA00022777"/>
    </source>
</evidence>
<protein>
    <recommendedName>
        <fullName evidence="2">histidine kinase</fullName>
        <ecNumber evidence="2">2.7.13.3</ecNumber>
    </recommendedName>
</protein>
<evidence type="ECO:0000256" key="4">
    <source>
        <dbReference type="ARBA" id="ARBA00022679"/>
    </source>
</evidence>
<keyword evidence="5" id="KW-0418">Kinase</keyword>
<organism evidence="8">
    <name type="scientific">marine sediment metagenome</name>
    <dbReference type="NCBI Taxonomy" id="412755"/>
    <lineage>
        <taxon>unclassified sequences</taxon>
        <taxon>metagenomes</taxon>
        <taxon>ecological metagenomes</taxon>
    </lineage>
</organism>
<keyword evidence="4" id="KW-0808">Transferase</keyword>
<evidence type="ECO:0000256" key="6">
    <source>
        <dbReference type="ARBA" id="ARBA00023012"/>
    </source>
</evidence>
<dbReference type="Gene3D" id="1.10.287.130">
    <property type="match status" value="1"/>
</dbReference>
<dbReference type="PANTHER" id="PTHR43711:SF1">
    <property type="entry name" value="HISTIDINE KINASE 1"/>
    <property type="match status" value="1"/>
</dbReference>
<comment type="catalytic activity">
    <reaction evidence="1">
        <text>ATP + protein L-histidine = ADP + protein N-phospho-L-histidine.</text>
        <dbReference type="EC" id="2.7.13.3"/>
    </reaction>
</comment>
<dbReference type="Gene3D" id="3.30.565.10">
    <property type="entry name" value="Histidine kinase-like ATPase, C-terminal domain"/>
    <property type="match status" value="1"/>
</dbReference>
<dbReference type="InterPro" id="IPR004358">
    <property type="entry name" value="Sig_transdc_His_kin-like_C"/>
</dbReference>
<gene>
    <name evidence="8" type="ORF">LCGC14_1580130</name>
</gene>
<dbReference type="SMART" id="SM00387">
    <property type="entry name" value="HATPase_c"/>
    <property type="match status" value="1"/>
</dbReference>
<dbReference type="InterPro" id="IPR036097">
    <property type="entry name" value="HisK_dim/P_sf"/>
</dbReference>
<dbReference type="InterPro" id="IPR003661">
    <property type="entry name" value="HisK_dim/P_dom"/>
</dbReference>
<keyword evidence="3" id="KW-0597">Phosphoprotein</keyword>
<evidence type="ECO:0000256" key="1">
    <source>
        <dbReference type="ARBA" id="ARBA00000085"/>
    </source>
</evidence>
<sequence>MKTATYQTTSEDPRIATLTEEVESLREQLCRAHQLAALTTATAMVAHELNNILTPVQSYIQLAQDDGDEDLRDKAVIKAAEGLARATAVSQALLDVVGPRGRIPRKVLLSELVAGTLTAMGRDLAKDGINLVTNIKSGLKFTTRPGELQQVLLNLLANAVKFTTNGTVTAHIGTELTASGRATLAIAVKDSGIGITPEDQSRIFDDFVTLDPTYERNANGTGGNGGSGLGLAVCRRIVAGLNGRMTVRSELGKGACFSIILPIDGQVPKPSRKA</sequence>
<dbReference type="SUPFAM" id="SSF47384">
    <property type="entry name" value="Homodimeric domain of signal transducing histidine kinase"/>
    <property type="match status" value="1"/>
</dbReference>
<comment type="caution">
    <text evidence="8">The sequence shown here is derived from an EMBL/GenBank/DDBJ whole genome shotgun (WGS) entry which is preliminary data.</text>
</comment>
<dbReference type="SUPFAM" id="SSF55874">
    <property type="entry name" value="ATPase domain of HSP90 chaperone/DNA topoisomerase II/histidine kinase"/>
    <property type="match status" value="1"/>
</dbReference>
<dbReference type="InterPro" id="IPR036890">
    <property type="entry name" value="HATPase_C_sf"/>
</dbReference>
<evidence type="ECO:0000313" key="8">
    <source>
        <dbReference type="EMBL" id="KKM26899.1"/>
    </source>
</evidence>
<reference evidence="8" key="1">
    <citation type="journal article" date="2015" name="Nature">
        <title>Complex archaea that bridge the gap between prokaryotes and eukaryotes.</title>
        <authorList>
            <person name="Spang A."/>
            <person name="Saw J.H."/>
            <person name="Jorgensen S.L."/>
            <person name="Zaremba-Niedzwiedzka K."/>
            <person name="Martijn J."/>
            <person name="Lind A.E."/>
            <person name="van Eijk R."/>
            <person name="Schleper C."/>
            <person name="Guy L."/>
            <person name="Ettema T.J."/>
        </authorList>
    </citation>
    <scope>NUCLEOTIDE SEQUENCE</scope>
</reference>
<dbReference type="InterPro" id="IPR005467">
    <property type="entry name" value="His_kinase_dom"/>
</dbReference>
<dbReference type="GO" id="GO:0000155">
    <property type="term" value="F:phosphorelay sensor kinase activity"/>
    <property type="evidence" value="ECO:0007669"/>
    <property type="project" value="InterPro"/>
</dbReference>
<dbReference type="AlphaFoldDB" id="A0A0F9J383"/>
<name>A0A0F9J383_9ZZZZ</name>
<dbReference type="PANTHER" id="PTHR43711">
    <property type="entry name" value="TWO-COMPONENT HISTIDINE KINASE"/>
    <property type="match status" value="1"/>
</dbReference>
<dbReference type="PRINTS" id="PR00344">
    <property type="entry name" value="BCTRLSENSOR"/>
</dbReference>